<dbReference type="InterPro" id="IPR001611">
    <property type="entry name" value="Leu-rich_rpt"/>
</dbReference>
<dbReference type="CDD" id="cd01647">
    <property type="entry name" value="RT_LTR"/>
    <property type="match status" value="1"/>
</dbReference>
<keyword evidence="13" id="KW-0472">Membrane</keyword>
<evidence type="ECO:0000256" key="8">
    <source>
        <dbReference type="ARBA" id="ARBA00022729"/>
    </source>
</evidence>
<keyword evidence="4" id="KW-0597">Phosphoprotein</keyword>
<evidence type="ECO:0000256" key="9">
    <source>
        <dbReference type="ARBA" id="ARBA00022737"/>
    </source>
</evidence>
<evidence type="ECO:0000256" key="6">
    <source>
        <dbReference type="ARBA" id="ARBA00022679"/>
    </source>
</evidence>
<gene>
    <name evidence="19" type="ORF">FSB_LOCUS60967</name>
</gene>
<keyword evidence="9" id="KW-0677">Repeat</keyword>
<evidence type="ECO:0000256" key="5">
    <source>
        <dbReference type="ARBA" id="ARBA00022614"/>
    </source>
</evidence>
<dbReference type="InterPro" id="IPR041588">
    <property type="entry name" value="Integrase_H2C2"/>
</dbReference>
<dbReference type="SUPFAM" id="SSF56112">
    <property type="entry name" value="Protein kinase-like (PK-like)"/>
    <property type="match status" value="1"/>
</dbReference>
<keyword evidence="15" id="KW-0325">Glycoprotein</keyword>
<dbReference type="InterPro" id="IPR000477">
    <property type="entry name" value="RT_dom"/>
</dbReference>
<dbReference type="EC" id="2.7.11.1" evidence="2"/>
<evidence type="ECO:0000259" key="18">
    <source>
        <dbReference type="PROSITE" id="PS50011"/>
    </source>
</evidence>
<evidence type="ECO:0000313" key="19">
    <source>
        <dbReference type="EMBL" id="SPD33085.1"/>
    </source>
</evidence>
<dbReference type="Gene3D" id="1.10.340.70">
    <property type="match status" value="1"/>
</dbReference>
<keyword evidence="8" id="KW-0732">Signal</keyword>
<evidence type="ECO:0000256" key="14">
    <source>
        <dbReference type="ARBA" id="ARBA00023170"/>
    </source>
</evidence>
<dbReference type="FunFam" id="3.80.10.10:FF:001380">
    <property type="entry name" value="Os05g0256100 protein"/>
    <property type="match status" value="1"/>
</dbReference>
<dbReference type="PANTHER" id="PTHR48006">
    <property type="entry name" value="LEUCINE-RICH REPEAT-CONTAINING PROTEIN DDB_G0281931-RELATED"/>
    <property type="match status" value="1"/>
</dbReference>
<keyword evidence="3" id="KW-0723">Serine/threonine-protein kinase</keyword>
<dbReference type="Gene3D" id="3.80.10.10">
    <property type="entry name" value="Ribonuclease Inhibitor"/>
    <property type="match status" value="2"/>
</dbReference>
<dbReference type="InterPro" id="IPR043128">
    <property type="entry name" value="Rev_trsase/Diguanyl_cyclase"/>
</dbReference>
<dbReference type="InterPro" id="IPR056924">
    <property type="entry name" value="SH3_Tf2-1"/>
</dbReference>
<dbReference type="Pfam" id="PF11721">
    <property type="entry name" value="Malectin"/>
    <property type="match status" value="1"/>
</dbReference>
<dbReference type="Gene3D" id="3.30.70.270">
    <property type="match status" value="1"/>
</dbReference>
<organism evidence="19">
    <name type="scientific">Fagus sylvatica</name>
    <name type="common">Beechnut</name>
    <dbReference type="NCBI Taxonomy" id="28930"/>
    <lineage>
        <taxon>Eukaryota</taxon>
        <taxon>Viridiplantae</taxon>
        <taxon>Streptophyta</taxon>
        <taxon>Embryophyta</taxon>
        <taxon>Tracheophyta</taxon>
        <taxon>Spermatophyta</taxon>
        <taxon>Magnoliopsida</taxon>
        <taxon>eudicotyledons</taxon>
        <taxon>Gunneridae</taxon>
        <taxon>Pentapetalae</taxon>
        <taxon>rosids</taxon>
        <taxon>fabids</taxon>
        <taxon>Fagales</taxon>
        <taxon>Fagaceae</taxon>
        <taxon>Fagus</taxon>
    </lineage>
</organism>
<comment type="subcellular location">
    <subcellularLocation>
        <location evidence="1">Membrane</location>
        <topology evidence="1">Single-pass type I membrane protein</topology>
    </subcellularLocation>
</comment>
<evidence type="ECO:0000256" key="13">
    <source>
        <dbReference type="ARBA" id="ARBA00023136"/>
    </source>
</evidence>
<dbReference type="PROSITE" id="PS50011">
    <property type="entry name" value="PROTEIN_KINASE_DOM"/>
    <property type="match status" value="1"/>
</dbReference>
<comment type="catalytic activity">
    <reaction evidence="16">
        <text>L-threonyl-[protein] + ATP = O-phospho-L-threonyl-[protein] + ADP + H(+)</text>
        <dbReference type="Rhea" id="RHEA:46608"/>
        <dbReference type="Rhea" id="RHEA-COMP:11060"/>
        <dbReference type="Rhea" id="RHEA-COMP:11605"/>
        <dbReference type="ChEBI" id="CHEBI:15378"/>
        <dbReference type="ChEBI" id="CHEBI:30013"/>
        <dbReference type="ChEBI" id="CHEBI:30616"/>
        <dbReference type="ChEBI" id="CHEBI:61977"/>
        <dbReference type="ChEBI" id="CHEBI:456216"/>
        <dbReference type="EC" id="2.7.11.1"/>
    </reaction>
</comment>
<evidence type="ECO:0000256" key="1">
    <source>
        <dbReference type="ARBA" id="ARBA00004479"/>
    </source>
</evidence>
<dbReference type="Pfam" id="PF17921">
    <property type="entry name" value="Integrase_H2C2"/>
    <property type="match status" value="1"/>
</dbReference>
<dbReference type="PANTHER" id="PTHR48006:SF34">
    <property type="entry name" value="OS08G0203700 PROTEIN"/>
    <property type="match status" value="1"/>
</dbReference>
<dbReference type="Gene3D" id="3.30.200.20">
    <property type="entry name" value="Phosphorylase Kinase, domain 1"/>
    <property type="match status" value="1"/>
</dbReference>
<dbReference type="Gene3D" id="2.60.120.430">
    <property type="entry name" value="Galactose-binding lectin"/>
    <property type="match status" value="1"/>
</dbReference>
<keyword evidence="5" id="KW-0433">Leucine-rich repeat</keyword>
<sequence>MQILGCRRSVLPMKYLGFPLGAKFKETTIWNTVLEKVDKRLAGWKRLYLSKGGKVTLIKSTLSNIPTYFLSLFPIPKGIAQRLEKLHRDFLCCGMEEKPKYHLVNWSKICAPIQNGGLAIRDLGRFNKALLGKWLWRYGLEREALWRSVVDVKYGSLWGGWCSDVGRGPYVVSLWKFIWRGWDTFYHLCSFVVGDGQKVKFWHDSWCGDMCLKEAFPKLFGISRDKDASVADLMSFPNGIIHWHFRFSRNVQDWELESLCSFMDLIYSHPLRGDGEDTLRWQLKPNKGFMAKVPPRIAFFSWIAALGRLLTIDNLRKLEALNSIFQQWDAQAVPLWNTTGDPCSGSAIDDGIDFEDPMNNPAIKCVCNGTTCHITQLRVYALNKRGRIPEELVALKYLTFLKIDKNYFTGPLPAFIGNLSALKTLSIGINAFSGTIPKELGNLKELTSAGLLVQIISQEHFLQNWVIWSNLSKFTWTVVDWVVKSLRHLPTLQSMQTMWASDSPFTGKIPDFIGNWTKLTSLRFQGNSFTGPIPSSFSNLTSLESLRIGDIYNVSSSLDFIKNLKSLSNLVLRNALITGSIPSDIGEYQSLQTLDLSFNNLTGEIPSGLFNISSLQDLFLGNNSLSGILPSIKSDKLQNIDLSYNRLSGRFPSWVAASSNLQLVLPGLNCLQRNFPCNRNSPVYANFSIKCGGKEMPAEGIVYEAENSSSFGAAWFYVTQTEKWAVSNVGSFAERNNQSYVENTLAQVIGTKTPELYQYSRMSPGSLRYYGLGLDNGLYNVSLFFAETGFDARSSQTWKSLGRRVFNIYIQSSNSKDFDISKEAGGVERAIRKNFKANVSENYLEIHLFWAGKGTCCIPVQDFVSTVPGILPSTTGVLPSTPGEKSKLGLIVELLGMGPRPNTFSYAELRSATEDFNPSNKLGEGGFGPVFKGTLSDGRIVAVKQLSIASHQGKSQFVTEISTISAVQHRNLVKLYGCCIDGDRRLLVYEYLENRSLDQTLFVMPFGLTNAPSTFMRVMIEMLRPVLGVCAVVYFDDILVYSKRLADHIQHLEGVFKLLREYKYYANTKKCTFATNQVGFLGYIVSDTGIKMDPSKIKAIVEWPTPKIKLVKQASMPSRQPSLTAPILQVPDFDKVLKVDTNAFIQGIGGVLSQEVFKEHYKSDKKLAAVLEVLKKGNLAAFTGFYLKDGFLFKGLQLCVPHCSLRRQLLQEVHQQGHFGRDKTLALLQQRYYWPSLWLVALSARLPREQPPMLGCTYPYWSSQHTPFEVMYGTNPPSVLDLVQLPMPKRVHPKAEELAEMMQKVHANVKKQLEAANEKKGGQMVSMGKLTKKIGPCKVLRKINDNAYEVELPDHLNISNRFNVKHLIIYYALETI</sequence>
<name>A0A2N9J8Z6_FAGSY</name>
<dbReference type="FunFam" id="3.30.70.270:FF:000003">
    <property type="entry name" value="Transposon Ty3-G Gag-Pol polyprotein"/>
    <property type="match status" value="1"/>
</dbReference>
<dbReference type="InterPro" id="IPR021720">
    <property type="entry name" value="Malectin_dom"/>
</dbReference>
<proteinExistence type="predicted"/>
<evidence type="ECO:0000256" key="4">
    <source>
        <dbReference type="ARBA" id="ARBA00022553"/>
    </source>
</evidence>
<evidence type="ECO:0000256" key="15">
    <source>
        <dbReference type="ARBA" id="ARBA00023180"/>
    </source>
</evidence>
<dbReference type="FunFam" id="3.30.200.20:FF:000140">
    <property type="entry name" value="Leucine-rich repeat receptor-like protein kinase"/>
    <property type="match status" value="1"/>
</dbReference>
<dbReference type="SUPFAM" id="SSF56672">
    <property type="entry name" value="DNA/RNA polymerases"/>
    <property type="match status" value="1"/>
</dbReference>
<evidence type="ECO:0000256" key="10">
    <source>
        <dbReference type="ARBA" id="ARBA00022741"/>
    </source>
</evidence>
<accession>A0A2N9J8Z6</accession>
<keyword evidence="7" id="KW-0812">Transmembrane</keyword>
<keyword evidence="14" id="KW-0675">Receptor</keyword>
<dbReference type="Pfam" id="PF24626">
    <property type="entry name" value="SH3_Tf2-1"/>
    <property type="match status" value="1"/>
</dbReference>
<dbReference type="GO" id="GO:0005524">
    <property type="term" value="F:ATP binding"/>
    <property type="evidence" value="ECO:0007669"/>
    <property type="project" value="UniProtKB-KW"/>
</dbReference>
<dbReference type="FunFam" id="3.80.10.10:FF:000298">
    <property type="entry name" value="Putative LRR receptor-like serine/threonine-protein kinase"/>
    <property type="match status" value="1"/>
</dbReference>
<evidence type="ECO:0000256" key="2">
    <source>
        <dbReference type="ARBA" id="ARBA00012513"/>
    </source>
</evidence>
<keyword evidence="10" id="KW-0547">Nucleotide-binding</keyword>
<dbReference type="InterPro" id="IPR032675">
    <property type="entry name" value="LRR_dom_sf"/>
</dbReference>
<evidence type="ECO:0000256" key="7">
    <source>
        <dbReference type="ARBA" id="ARBA00022692"/>
    </source>
</evidence>
<keyword evidence="3" id="KW-0418">Kinase</keyword>
<evidence type="ECO:0000256" key="12">
    <source>
        <dbReference type="ARBA" id="ARBA00022989"/>
    </source>
</evidence>
<reference evidence="19" key="1">
    <citation type="submission" date="2018-02" db="EMBL/GenBank/DDBJ databases">
        <authorList>
            <person name="Cohen D.B."/>
            <person name="Kent A.D."/>
        </authorList>
    </citation>
    <scope>NUCLEOTIDE SEQUENCE</scope>
</reference>
<dbReference type="InterPro" id="IPR051824">
    <property type="entry name" value="LRR_Rcpt-Like_S/T_Kinase"/>
</dbReference>
<dbReference type="InterPro" id="IPR000719">
    <property type="entry name" value="Prot_kinase_dom"/>
</dbReference>
<dbReference type="Pfam" id="PF00078">
    <property type="entry name" value="RVT_1"/>
    <property type="match status" value="1"/>
</dbReference>
<dbReference type="GO" id="GO:0004674">
    <property type="term" value="F:protein serine/threonine kinase activity"/>
    <property type="evidence" value="ECO:0007669"/>
    <property type="project" value="UniProtKB-KW"/>
</dbReference>
<comment type="catalytic activity">
    <reaction evidence="17">
        <text>L-seryl-[protein] + ATP = O-phospho-L-seryl-[protein] + ADP + H(+)</text>
        <dbReference type="Rhea" id="RHEA:17989"/>
        <dbReference type="Rhea" id="RHEA-COMP:9863"/>
        <dbReference type="Rhea" id="RHEA-COMP:11604"/>
        <dbReference type="ChEBI" id="CHEBI:15378"/>
        <dbReference type="ChEBI" id="CHEBI:29999"/>
        <dbReference type="ChEBI" id="CHEBI:30616"/>
        <dbReference type="ChEBI" id="CHEBI:83421"/>
        <dbReference type="ChEBI" id="CHEBI:456216"/>
        <dbReference type="EC" id="2.7.11.1"/>
    </reaction>
</comment>
<dbReference type="Pfam" id="PF00560">
    <property type="entry name" value="LRR_1"/>
    <property type="match status" value="3"/>
</dbReference>
<dbReference type="InterPro" id="IPR011009">
    <property type="entry name" value="Kinase-like_dom_sf"/>
</dbReference>
<dbReference type="SUPFAM" id="SSF52047">
    <property type="entry name" value="RNI-like"/>
    <property type="match status" value="1"/>
</dbReference>
<keyword evidence="12" id="KW-1133">Transmembrane helix</keyword>
<keyword evidence="6" id="KW-0808">Transferase</keyword>
<dbReference type="GO" id="GO:0005886">
    <property type="term" value="C:plasma membrane"/>
    <property type="evidence" value="ECO:0007669"/>
    <property type="project" value="TreeGrafter"/>
</dbReference>
<evidence type="ECO:0000256" key="16">
    <source>
        <dbReference type="ARBA" id="ARBA00047899"/>
    </source>
</evidence>
<evidence type="ECO:0000256" key="11">
    <source>
        <dbReference type="ARBA" id="ARBA00022840"/>
    </source>
</evidence>
<keyword evidence="11" id="KW-0067">ATP-binding</keyword>
<evidence type="ECO:0000256" key="3">
    <source>
        <dbReference type="ARBA" id="ARBA00022527"/>
    </source>
</evidence>
<protein>
    <recommendedName>
        <fullName evidence="2">non-specific serine/threonine protein kinase</fullName>
        <ecNumber evidence="2">2.7.11.1</ecNumber>
    </recommendedName>
</protein>
<dbReference type="EMBL" id="OIVN01006436">
    <property type="protein sequence ID" value="SPD33085.1"/>
    <property type="molecule type" value="Genomic_DNA"/>
</dbReference>
<feature type="domain" description="Protein kinase" evidence="18">
    <location>
        <begin position="916"/>
        <end position="1233"/>
    </location>
</feature>
<dbReference type="InterPro" id="IPR043502">
    <property type="entry name" value="DNA/RNA_pol_sf"/>
</dbReference>
<evidence type="ECO:0000256" key="17">
    <source>
        <dbReference type="ARBA" id="ARBA00048679"/>
    </source>
</evidence>